<organism evidence="5">
    <name type="scientific">freshwater metagenome</name>
    <dbReference type="NCBI Taxonomy" id="449393"/>
    <lineage>
        <taxon>unclassified sequences</taxon>
        <taxon>metagenomes</taxon>
        <taxon>ecological metagenomes</taxon>
    </lineage>
</organism>
<dbReference type="GO" id="GO:0005737">
    <property type="term" value="C:cytoplasm"/>
    <property type="evidence" value="ECO:0007669"/>
    <property type="project" value="TreeGrafter"/>
</dbReference>
<dbReference type="FunFam" id="1.10.340.30:FF:000004">
    <property type="entry name" value="DNA-3-methyladenine glycosylase II"/>
    <property type="match status" value="1"/>
</dbReference>
<dbReference type="InterPro" id="IPR051912">
    <property type="entry name" value="Alkylbase_DNA_Glycosylase/TA"/>
</dbReference>
<feature type="domain" description="HhH-GPD" evidence="4">
    <location>
        <begin position="48"/>
        <end position="195"/>
    </location>
</feature>
<dbReference type="GO" id="GO:0006307">
    <property type="term" value="P:DNA alkylation repair"/>
    <property type="evidence" value="ECO:0007669"/>
    <property type="project" value="TreeGrafter"/>
</dbReference>
<evidence type="ECO:0000256" key="1">
    <source>
        <dbReference type="ARBA" id="ARBA00010817"/>
    </source>
</evidence>
<dbReference type="EMBL" id="CAEZTM010000089">
    <property type="protein sequence ID" value="CAB4580435.1"/>
    <property type="molecule type" value="Genomic_DNA"/>
</dbReference>
<dbReference type="EMBL" id="CAEZVY010000006">
    <property type="protein sequence ID" value="CAB4634685.1"/>
    <property type="molecule type" value="Genomic_DNA"/>
</dbReference>
<dbReference type="InterPro" id="IPR011257">
    <property type="entry name" value="DNA_glycosylase"/>
</dbReference>
<dbReference type="GO" id="GO:0008725">
    <property type="term" value="F:DNA-3-methyladenine glycosylase activity"/>
    <property type="evidence" value="ECO:0007669"/>
    <property type="project" value="TreeGrafter"/>
</dbReference>
<evidence type="ECO:0000313" key="5">
    <source>
        <dbReference type="EMBL" id="CAB4580435.1"/>
    </source>
</evidence>
<dbReference type="GO" id="GO:0006285">
    <property type="term" value="P:base-excision repair, AP site formation"/>
    <property type="evidence" value="ECO:0007669"/>
    <property type="project" value="TreeGrafter"/>
</dbReference>
<keyword evidence="3" id="KW-0234">DNA repair</keyword>
<proteinExistence type="inferred from homology"/>
<dbReference type="PANTHER" id="PTHR43003">
    <property type="entry name" value="DNA-3-METHYLADENINE GLYCOSYLASE"/>
    <property type="match status" value="1"/>
</dbReference>
<reference evidence="5" key="1">
    <citation type="submission" date="2020-05" db="EMBL/GenBank/DDBJ databases">
        <authorList>
            <person name="Chiriac C."/>
            <person name="Salcher M."/>
            <person name="Ghai R."/>
            <person name="Kavagutti S V."/>
        </authorList>
    </citation>
    <scope>NUCLEOTIDE SEQUENCE</scope>
</reference>
<evidence type="ECO:0000256" key="2">
    <source>
        <dbReference type="ARBA" id="ARBA00022763"/>
    </source>
</evidence>
<gene>
    <name evidence="5" type="ORF">UFOPK1684_01364</name>
    <name evidence="6" type="ORF">UFOPK2158_00101</name>
</gene>
<dbReference type="GO" id="GO:0032993">
    <property type="term" value="C:protein-DNA complex"/>
    <property type="evidence" value="ECO:0007669"/>
    <property type="project" value="TreeGrafter"/>
</dbReference>
<dbReference type="Gene3D" id="1.10.340.30">
    <property type="entry name" value="Hypothetical protein, domain 2"/>
    <property type="match status" value="1"/>
</dbReference>
<comment type="similarity">
    <text evidence="1">Belongs to the alkylbase DNA glycosidase AlkA family.</text>
</comment>
<dbReference type="Gene3D" id="1.10.1670.40">
    <property type="match status" value="1"/>
</dbReference>
<dbReference type="AlphaFoldDB" id="A0A6J6EYB9"/>
<accession>A0A6J6EYB9</accession>
<keyword evidence="2" id="KW-0227">DNA damage</keyword>
<dbReference type="GO" id="GO:0032131">
    <property type="term" value="F:alkylated DNA binding"/>
    <property type="evidence" value="ECO:0007669"/>
    <property type="project" value="TreeGrafter"/>
</dbReference>
<protein>
    <submittedName>
        <fullName evidence="5">Unannotated protein</fullName>
    </submittedName>
</protein>
<evidence type="ECO:0000259" key="4">
    <source>
        <dbReference type="SMART" id="SM00478"/>
    </source>
</evidence>
<evidence type="ECO:0000256" key="3">
    <source>
        <dbReference type="ARBA" id="ARBA00023204"/>
    </source>
</evidence>
<dbReference type="SMART" id="SM00478">
    <property type="entry name" value="ENDO3c"/>
    <property type="match status" value="1"/>
</dbReference>
<dbReference type="CDD" id="cd00056">
    <property type="entry name" value="ENDO3c"/>
    <property type="match status" value="1"/>
</dbReference>
<dbReference type="GO" id="GO:0043916">
    <property type="term" value="F:DNA-7-methylguanine glycosylase activity"/>
    <property type="evidence" value="ECO:0007669"/>
    <property type="project" value="TreeGrafter"/>
</dbReference>
<dbReference type="SUPFAM" id="SSF48150">
    <property type="entry name" value="DNA-glycosylase"/>
    <property type="match status" value="1"/>
</dbReference>
<dbReference type="InterPro" id="IPR003265">
    <property type="entry name" value="HhH-GPD_domain"/>
</dbReference>
<sequence length="200" mass="22008">MNDQQAKALSYLQETCDVIAKLAQVHTPRVISPQPPERYFEILVSSIIGQQLSVKAADTIEARLRQAVQDLTPEGLAGQDLEVLRQQGLSYSKANYILGLADAFGTGVIDPHALAAMEPVEVTATLTTLKGIGPWTAEMFLIFGMGHPDIWSPGDLGLRKAVEAHFGVEKSSSEVAQRWAPYRSYAALYLWEYFDSAKKQ</sequence>
<name>A0A6J6EYB9_9ZZZZ</name>
<dbReference type="PANTHER" id="PTHR43003:SF5">
    <property type="entry name" value="DNA-3-METHYLADENINE GLYCOSYLASE"/>
    <property type="match status" value="1"/>
</dbReference>
<evidence type="ECO:0000313" key="6">
    <source>
        <dbReference type="EMBL" id="CAB4634685.1"/>
    </source>
</evidence>
<dbReference type="Pfam" id="PF00730">
    <property type="entry name" value="HhH-GPD"/>
    <property type="match status" value="1"/>
</dbReference>